<dbReference type="Proteomes" id="UP000648187">
    <property type="component" value="Unassembled WGS sequence"/>
</dbReference>
<evidence type="ECO:0000313" key="1">
    <source>
        <dbReference type="EMBL" id="KAF9407073.1"/>
    </source>
</evidence>
<reference evidence="1" key="1">
    <citation type="submission" date="2020-08" db="EMBL/GenBank/DDBJ databases">
        <title>Spodoptera exigua strain:BAW_Kor-Di-RS1 Genome sequencing and assembly.</title>
        <authorList>
            <person name="Kim J."/>
            <person name="Nam H.Y."/>
            <person name="Kwon M."/>
            <person name="Choi J.H."/>
            <person name="Cho S.R."/>
            <person name="Kim G.-H."/>
        </authorList>
    </citation>
    <scope>NUCLEOTIDE SEQUENCE</scope>
    <source>
        <strain evidence="1">BAW_Kor-Di-RS1</strain>
        <tissue evidence="1">Whole-body</tissue>
    </source>
</reference>
<proteinExistence type="predicted"/>
<keyword evidence="2" id="KW-1185">Reference proteome</keyword>
<gene>
    <name evidence="1" type="ORF">HW555_012778</name>
</gene>
<accession>A0A835KYQ9</accession>
<name>A0A835KYQ9_SPOEX</name>
<comment type="caution">
    <text evidence="1">The sequence shown here is derived from an EMBL/GenBank/DDBJ whole genome shotgun (WGS) entry which is preliminary data.</text>
</comment>
<protein>
    <submittedName>
        <fullName evidence="1">Uncharacterized protein</fullName>
    </submittedName>
</protein>
<sequence>MQILRSTFVFAVRGYIELAPTVKADMVFLILLRRGGRGTFHVPYFEVYVFIVWPPLMFEDLWGSRKATRGQRLPTVSATALHYSMSARTSNKSDFIVEPSYCRFPDLCSVITFLS</sequence>
<evidence type="ECO:0000313" key="2">
    <source>
        <dbReference type="Proteomes" id="UP000648187"/>
    </source>
</evidence>
<dbReference type="AlphaFoldDB" id="A0A835KYQ9"/>
<dbReference type="EMBL" id="JACKWZ010000509">
    <property type="protein sequence ID" value="KAF9407073.1"/>
    <property type="molecule type" value="Genomic_DNA"/>
</dbReference>
<organism evidence="1 2">
    <name type="scientific">Spodoptera exigua</name>
    <name type="common">Beet armyworm</name>
    <name type="synonym">Noctua fulgens</name>
    <dbReference type="NCBI Taxonomy" id="7107"/>
    <lineage>
        <taxon>Eukaryota</taxon>
        <taxon>Metazoa</taxon>
        <taxon>Ecdysozoa</taxon>
        <taxon>Arthropoda</taxon>
        <taxon>Hexapoda</taxon>
        <taxon>Insecta</taxon>
        <taxon>Pterygota</taxon>
        <taxon>Neoptera</taxon>
        <taxon>Endopterygota</taxon>
        <taxon>Lepidoptera</taxon>
        <taxon>Glossata</taxon>
        <taxon>Ditrysia</taxon>
        <taxon>Noctuoidea</taxon>
        <taxon>Noctuidae</taxon>
        <taxon>Amphipyrinae</taxon>
        <taxon>Spodoptera</taxon>
    </lineage>
</organism>